<protein>
    <submittedName>
        <fullName evidence="1">Uncharacterized protein</fullName>
    </submittedName>
</protein>
<reference evidence="1" key="1">
    <citation type="submission" date="2021-01" db="EMBL/GenBank/DDBJ databases">
        <title>Adiantum capillus-veneris genome.</title>
        <authorList>
            <person name="Fang Y."/>
            <person name="Liao Q."/>
        </authorList>
    </citation>
    <scope>NUCLEOTIDE SEQUENCE</scope>
    <source>
        <strain evidence="1">H3</strain>
        <tissue evidence="1">Leaf</tissue>
    </source>
</reference>
<accession>A0A9D4VES9</accession>
<dbReference type="Proteomes" id="UP000886520">
    <property type="component" value="Chromosome 1"/>
</dbReference>
<gene>
    <name evidence="1" type="ORF">GOP47_0000879</name>
</gene>
<evidence type="ECO:0000313" key="1">
    <source>
        <dbReference type="EMBL" id="KAI5084710.1"/>
    </source>
</evidence>
<dbReference type="AlphaFoldDB" id="A0A9D4VES9"/>
<dbReference type="EMBL" id="JABFUD020000001">
    <property type="protein sequence ID" value="KAI5084710.1"/>
    <property type="molecule type" value="Genomic_DNA"/>
</dbReference>
<keyword evidence="2" id="KW-1185">Reference proteome</keyword>
<proteinExistence type="predicted"/>
<organism evidence="1 2">
    <name type="scientific">Adiantum capillus-veneris</name>
    <name type="common">Maidenhair fern</name>
    <dbReference type="NCBI Taxonomy" id="13818"/>
    <lineage>
        <taxon>Eukaryota</taxon>
        <taxon>Viridiplantae</taxon>
        <taxon>Streptophyta</taxon>
        <taxon>Embryophyta</taxon>
        <taxon>Tracheophyta</taxon>
        <taxon>Polypodiopsida</taxon>
        <taxon>Polypodiidae</taxon>
        <taxon>Polypodiales</taxon>
        <taxon>Pteridineae</taxon>
        <taxon>Pteridaceae</taxon>
        <taxon>Vittarioideae</taxon>
        <taxon>Adiantum</taxon>
    </lineage>
</organism>
<sequence length="177" mass="19081">MENRQGSYSLALVITGEAPSTTPRLEAIASREQELVVYFLAAYSRIGGLSPAVERASLIALCCVQLAQLLTCPNGLTEHAPASSDTQLCSKVPTASPPPATTLGRRLHSPWPPHPPSSHSFATPYPPEAFPEAFSFVKKTEFYSPFPAPSIALGSIHNTVSFLRLFYNLVDINSLVV</sequence>
<comment type="caution">
    <text evidence="1">The sequence shown here is derived from an EMBL/GenBank/DDBJ whole genome shotgun (WGS) entry which is preliminary data.</text>
</comment>
<evidence type="ECO:0000313" key="2">
    <source>
        <dbReference type="Proteomes" id="UP000886520"/>
    </source>
</evidence>
<name>A0A9D4VES9_ADICA</name>